<feature type="region of interest" description="Disordered" evidence="3">
    <location>
        <begin position="420"/>
        <end position="532"/>
    </location>
</feature>
<dbReference type="STRING" id="41688.A0A2N3NHQ7"/>
<feature type="compositionally biased region" description="Basic and acidic residues" evidence="3">
    <location>
        <begin position="290"/>
        <end position="304"/>
    </location>
</feature>
<dbReference type="Proteomes" id="UP000233524">
    <property type="component" value="Unassembled WGS sequence"/>
</dbReference>
<gene>
    <name evidence="5" type="ORF">jhhlp_001295</name>
</gene>
<dbReference type="AlphaFoldDB" id="A0A2N3NHQ7"/>
<reference evidence="5 6" key="1">
    <citation type="journal article" date="2017" name="G3 (Bethesda)">
        <title>First Draft Genome Sequence of the Pathogenic Fungus Lomentospora prolificans (Formerly Scedosporium prolificans).</title>
        <authorList>
            <person name="Luo R."/>
            <person name="Zimin A."/>
            <person name="Workman R."/>
            <person name="Fan Y."/>
            <person name="Pertea G."/>
            <person name="Grossman N."/>
            <person name="Wear M.P."/>
            <person name="Jia B."/>
            <person name="Miller H."/>
            <person name="Casadevall A."/>
            <person name="Timp W."/>
            <person name="Zhang S.X."/>
            <person name="Salzberg S.L."/>
        </authorList>
    </citation>
    <scope>NUCLEOTIDE SEQUENCE [LARGE SCALE GENOMIC DNA]</scope>
    <source>
        <strain evidence="5 6">JHH-5317</strain>
    </source>
</reference>
<organism evidence="5 6">
    <name type="scientific">Lomentospora prolificans</name>
    <dbReference type="NCBI Taxonomy" id="41688"/>
    <lineage>
        <taxon>Eukaryota</taxon>
        <taxon>Fungi</taxon>
        <taxon>Dikarya</taxon>
        <taxon>Ascomycota</taxon>
        <taxon>Pezizomycotina</taxon>
        <taxon>Sordariomycetes</taxon>
        <taxon>Hypocreomycetidae</taxon>
        <taxon>Microascales</taxon>
        <taxon>Microascaceae</taxon>
        <taxon>Lomentospora</taxon>
    </lineage>
</organism>
<feature type="compositionally biased region" description="Basic residues" evidence="3">
    <location>
        <begin position="500"/>
        <end position="511"/>
    </location>
</feature>
<feature type="compositionally biased region" description="Acidic residues" evidence="3">
    <location>
        <begin position="320"/>
        <end position="338"/>
    </location>
</feature>
<dbReference type="InParanoid" id="A0A2N3NHQ7"/>
<feature type="compositionally biased region" description="Basic and acidic residues" evidence="3">
    <location>
        <begin position="477"/>
        <end position="496"/>
    </location>
</feature>
<dbReference type="Pfam" id="PF07808">
    <property type="entry name" value="RED_N"/>
    <property type="match status" value="1"/>
</dbReference>
<feature type="region of interest" description="Disordered" evidence="3">
    <location>
        <begin position="1"/>
        <end position="103"/>
    </location>
</feature>
<evidence type="ECO:0000313" key="5">
    <source>
        <dbReference type="EMBL" id="PKS11999.1"/>
    </source>
</evidence>
<feature type="compositionally biased region" description="Polar residues" evidence="3">
    <location>
        <begin position="375"/>
        <end position="384"/>
    </location>
</feature>
<proteinExistence type="predicted"/>
<name>A0A2N3NHQ7_9PEZI</name>
<dbReference type="EMBL" id="NLAX01000004">
    <property type="protein sequence ID" value="PKS11999.1"/>
    <property type="molecule type" value="Genomic_DNA"/>
</dbReference>
<dbReference type="InterPro" id="IPR012916">
    <property type="entry name" value="RED_N"/>
</dbReference>
<comment type="caution">
    <text evidence="5">The sequence shown here is derived from an EMBL/GenBank/DDBJ whole genome shotgun (WGS) entry which is preliminary data.</text>
</comment>
<sequence>MNNDQFRRLLLSNSAKSSDGSSKSPPAASPGSSSLGARQRANIPMTPRSAGANSNLDFARQVAERNRAVNPRKNFRSSAPKGSKLATGYVDRTKTRQEEEDEKEARIKALEDSLKNEEIDQVTFERLRNEIAGGDLSTTHMVKGLDFKLLERIRRGDDVYRDGEKTREEGTGALNGDVDDELDKVLEQEVRPVEKEQREKKGQLSTVALAAGKKRTRDQILADLKAARSAATTKDPKEDLGGRFKKINVKQQPGTRIERDSKGREIFIIVDEDGHEKRKIRKVYAGETQDDVRKDELPMPDKNAKPLGMEVPEIYRKTEDPEDAGDVDIFDDVGDDYDPLAGLGSGSDSDSDSDGDKLKNSKMRAKKGIEKGKESSAQANQPTGPRNYFKDSKTGLISQEEVKAPSLSDPTIMAALKKAASLNPLGKGVDEDDVSDEEEKARLERRRKLLEATDRDAEDLDMGFGMSRYEDEEDFEDRNIKLSKWGEEGGDGERKSSGSRSKRKRGPKKRKGDGNNAADVLRVLEQRKAAGS</sequence>
<feature type="region of interest" description="Disordered" evidence="3">
    <location>
        <begin position="281"/>
        <end position="408"/>
    </location>
</feature>
<keyword evidence="6" id="KW-1185">Reference proteome</keyword>
<dbReference type="PANTHER" id="PTHR12765">
    <property type="entry name" value="RED PROTEIN IK FACTOR CYTOKINE IK"/>
    <property type="match status" value="1"/>
</dbReference>
<evidence type="ECO:0000256" key="1">
    <source>
        <dbReference type="ARBA" id="ARBA00004123"/>
    </source>
</evidence>
<feature type="compositionally biased region" description="Low complexity" evidence="3">
    <location>
        <begin position="10"/>
        <end position="36"/>
    </location>
</feature>
<evidence type="ECO:0000256" key="3">
    <source>
        <dbReference type="SAM" id="MobiDB-lite"/>
    </source>
</evidence>
<dbReference type="InterPro" id="IPR039896">
    <property type="entry name" value="Red-like"/>
</dbReference>
<comment type="subcellular location">
    <subcellularLocation>
        <location evidence="1">Nucleus</location>
    </subcellularLocation>
</comment>
<feature type="compositionally biased region" description="Basic and acidic residues" evidence="3">
    <location>
        <begin position="91"/>
        <end position="103"/>
    </location>
</feature>
<dbReference type="GO" id="GO:0005634">
    <property type="term" value="C:nucleus"/>
    <property type="evidence" value="ECO:0007669"/>
    <property type="project" value="UniProtKB-SubCell"/>
</dbReference>
<dbReference type="OrthoDB" id="3366823at2759"/>
<feature type="domain" description="RED-like N-terminal" evidence="4">
    <location>
        <begin position="81"/>
        <end position="201"/>
    </location>
</feature>
<evidence type="ECO:0000259" key="4">
    <source>
        <dbReference type="Pfam" id="PF07808"/>
    </source>
</evidence>
<dbReference type="VEuPathDB" id="FungiDB:jhhlp_001295"/>
<accession>A0A2N3NHQ7</accession>
<evidence type="ECO:0000313" key="6">
    <source>
        <dbReference type="Proteomes" id="UP000233524"/>
    </source>
</evidence>
<evidence type="ECO:0000256" key="2">
    <source>
        <dbReference type="ARBA" id="ARBA00023242"/>
    </source>
</evidence>
<keyword evidence="2" id="KW-0539">Nucleus</keyword>
<protein>
    <recommendedName>
        <fullName evidence="4">RED-like N-terminal domain-containing protein</fullName>
    </recommendedName>
</protein>
<feature type="compositionally biased region" description="Basic and acidic residues" evidence="3">
    <location>
        <begin position="522"/>
        <end position="532"/>
    </location>
</feature>